<evidence type="ECO:0000313" key="1">
    <source>
        <dbReference type="EMBL" id="KAJ6633046.1"/>
    </source>
</evidence>
<accession>A0A9Q0MKC1</accession>
<organism evidence="1 2">
    <name type="scientific">Pseudolycoriella hygida</name>
    <dbReference type="NCBI Taxonomy" id="35572"/>
    <lineage>
        <taxon>Eukaryota</taxon>
        <taxon>Metazoa</taxon>
        <taxon>Ecdysozoa</taxon>
        <taxon>Arthropoda</taxon>
        <taxon>Hexapoda</taxon>
        <taxon>Insecta</taxon>
        <taxon>Pterygota</taxon>
        <taxon>Neoptera</taxon>
        <taxon>Endopterygota</taxon>
        <taxon>Diptera</taxon>
        <taxon>Nematocera</taxon>
        <taxon>Sciaroidea</taxon>
        <taxon>Sciaridae</taxon>
        <taxon>Pseudolycoriella</taxon>
    </lineage>
</organism>
<dbReference type="Proteomes" id="UP001151699">
    <property type="component" value="Unassembled WGS sequence"/>
</dbReference>
<gene>
    <name evidence="1" type="ORF">Bhyg_16647</name>
</gene>
<sequence>MTSQILSDLSGLMPIGEKRKILNQFVRNAEDSQVNNILDDCKVLPSTQYNLLKLSLADKFQRLDLIIELLFDSDSSIVNCATSLPWLYEGDNNSFIECDFLINKLFPNVSYSCRQKVLHRIGRHVKNEKKADEIWDAVDQKYGFHLAFTLLQACSESKLDSILTSKKVTLSGYQMVQILEKHYDVGLKYLKDRVGNVSFSSTNSYRSPMAFLYKHHPVDFLDLCLSDKYTYKLGRGRSKKIIRAFRDKLLQNPTEAIKILKRDRIRREFNMDEFQMFCESTLQKVSPDSVNSEDLWKWVNMVPKNKRVDMVNEMYKKLFQFDLDERKECMSASYIILLPDEQRLSVVQWKIENDKNNGWSYKDIYVYCYSDDEKKRAWTLLKPSSHSVPELKKLLLIEQDVSKRAYLSDYLIKACYLNEDHPQLLNVLLLLSKRSRNDQTTVRITIFQSLRSIMEKMEFSKQHWDVIIEMIQVALVMTDSRDYSDGDKEKLIEKCIMFHLASDLPLNNLIPMLIKLKIQTGSSTWNNPYIKNEGDRRKLLELYVKELENLQLADNLRSHDGETMDSDELSQFVTNLIEVICEFNKKARKSTVKLEPILIASHQWLRTSLEKIAKEEEDRIKKNYKNNTSFSWNFAEKLVNIIKELKKEEDISLDAFNESDGLFSIILLSSPCTSILKYFFAKNPSKLVENWSTTIAKMLKNESGEGFMRELKTWNYSTLIAEAIKTCSEIIDQTVDNDARVSITQKCNAVSALSILSDPLDFLSLVEKFYPEADKVDVFADNSKEEYQIRQVIAKSIVKVKVSHLALPAVEKFSVGDYLKLTVGALYSHSVRASQKEAMKFLHQKLNNSPVSLHKHIIRLYFTISSVEEKIRALGEIKSSNVSIRYELFLRANHLLRSSPSLQTWTLLKEILEKTTEEDSSIILYLHMKPKLDTCPKEYIADYIISCLDVLTKLKAETVHTFLNHVYAVMDVLSEEALEDIVMHKNNGNAFYSSFYIPYLENSSTESIADRRLTNIWILLENKIQTSWDVKKPAQYYENKFEYPTRSSIHEFISTLTEVGMADASKAWIKQKNLQFLIEKFSALSVKKFFKEILFLNFGLLIVKDMQKSSGERLRAFGQGLASLTDSLVKKYGGEIVLIIKNAITEYESSGVFCNETNVTNGIMIELIDGILETSKSTANQIISYGLLQNVNPKASNLVATLERVEKVLNEALDDVAEMYFESITR</sequence>
<evidence type="ECO:0000313" key="2">
    <source>
        <dbReference type="Proteomes" id="UP001151699"/>
    </source>
</evidence>
<reference evidence="1" key="1">
    <citation type="submission" date="2022-07" db="EMBL/GenBank/DDBJ databases">
        <authorList>
            <person name="Trinca V."/>
            <person name="Uliana J.V.C."/>
            <person name="Torres T.T."/>
            <person name="Ward R.J."/>
            <person name="Monesi N."/>
        </authorList>
    </citation>
    <scope>NUCLEOTIDE SEQUENCE</scope>
    <source>
        <strain evidence="1">HSMRA1968</strain>
        <tissue evidence="1">Whole embryos</tissue>
    </source>
</reference>
<protein>
    <submittedName>
        <fullName evidence="1">Uncharacterized protein</fullName>
    </submittedName>
</protein>
<proteinExistence type="predicted"/>
<keyword evidence="2" id="KW-1185">Reference proteome</keyword>
<dbReference type="AlphaFoldDB" id="A0A9Q0MKC1"/>
<dbReference type="EMBL" id="WJQU01002265">
    <property type="protein sequence ID" value="KAJ6633046.1"/>
    <property type="molecule type" value="Genomic_DNA"/>
</dbReference>
<dbReference type="OrthoDB" id="6617263at2759"/>
<comment type="caution">
    <text evidence="1">The sequence shown here is derived from an EMBL/GenBank/DDBJ whole genome shotgun (WGS) entry which is preliminary data.</text>
</comment>
<name>A0A9Q0MKC1_9DIPT</name>